<reference evidence="2 3" key="1">
    <citation type="submission" date="2020-02" db="EMBL/GenBank/DDBJ databases">
        <title>Rhodobacter algicola sp. nov., isolated from microalga culture.</title>
        <authorList>
            <person name="Park C.-Y."/>
        </authorList>
    </citation>
    <scope>NUCLEOTIDE SEQUENCE [LARGE SCALE GENOMIC DNA]</scope>
    <source>
        <strain evidence="2 3">ETT8</strain>
    </source>
</reference>
<dbReference type="RefSeq" id="WP_164608666.1">
    <property type="nucleotide sequence ID" value="NZ_JAAIKE010000001.1"/>
</dbReference>
<dbReference type="InterPro" id="IPR036388">
    <property type="entry name" value="WH-like_DNA-bd_sf"/>
</dbReference>
<dbReference type="PANTHER" id="PTHR23131:SF0">
    <property type="entry name" value="ENDORIBONUCLEASE LACTB2"/>
    <property type="match status" value="1"/>
</dbReference>
<evidence type="ECO:0000313" key="3">
    <source>
        <dbReference type="Proteomes" id="UP000481421"/>
    </source>
</evidence>
<dbReference type="InterPro" id="IPR050662">
    <property type="entry name" value="Sec-metab_biosynth-thioest"/>
</dbReference>
<dbReference type="InterPro" id="IPR036866">
    <property type="entry name" value="RibonucZ/Hydroxyglut_hydro"/>
</dbReference>
<dbReference type="InterPro" id="IPR001279">
    <property type="entry name" value="Metallo-B-lactamas"/>
</dbReference>
<keyword evidence="2" id="KW-0378">Hydrolase</keyword>
<dbReference type="Gene3D" id="3.60.15.10">
    <property type="entry name" value="Ribonuclease Z/Hydroxyacylglutathione hydrolase-like"/>
    <property type="match status" value="1"/>
</dbReference>
<dbReference type="EMBL" id="JAAIKE010000001">
    <property type="protein sequence ID" value="NEX44606.1"/>
    <property type="molecule type" value="Genomic_DNA"/>
</dbReference>
<dbReference type="Pfam" id="PF17778">
    <property type="entry name" value="WHD_BLACT"/>
    <property type="match status" value="1"/>
</dbReference>
<dbReference type="InterPro" id="IPR041516">
    <property type="entry name" value="LACTB2_WH"/>
</dbReference>
<dbReference type="Gene3D" id="1.10.10.10">
    <property type="entry name" value="Winged helix-like DNA-binding domain superfamily/Winged helix DNA-binding domain"/>
    <property type="match status" value="1"/>
</dbReference>
<organism evidence="2 3">
    <name type="scientific">Pseudotabrizicola algicola</name>
    <dbReference type="NCBI Taxonomy" id="2709381"/>
    <lineage>
        <taxon>Bacteria</taxon>
        <taxon>Pseudomonadati</taxon>
        <taxon>Pseudomonadota</taxon>
        <taxon>Alphaproteobacteria</taxon>
        <taxon>Rhodobacterales</taxon>
        <taxon>Paracoccaceae</taxon>
        <taxon>Pseudotabrizicola</taxon>
    </lineage>
</organism>
<name>A0A6B3RH89_9RHOB</name>
<dbReference type="Pfam" id="PF00753">
    <property type="entry name" value="Lactamase_B"/>
    <property type="match status" value="1"/>
</dbReference>
<keyword evidence="3" id="KW-1185">Reference proteome</keyword>
<dbReference type="GO" id="GO:0016787">
    <property type="term" value="F:hydrolase activity"/>
    <property type="evidence" value="ECO:0007669"/>
    <property type="project" value="UniProtKB-KW"/>
</dbReference>
<feature type="domain" description="Metallo-beta-lactamase" evidence="1">
    <location>
        <begin position="28"/>
        <end position="209"/>
    </location>
</feature>
<dbReference type="AlphaFoldDB" id="A0A6B3RH89"/>
<sequence length="299" mass="31273">MQAGRVDRIARDIRRVLAPNPSAMTGPGTNSYLLGRGAGVILVDPGPDDPAHLASLHAALDPGEAIAAIIVTHAHKDHSAAAPRLSAQTGAPVLAFGDAYAGRSPLMEQLAQAGLSGGGEGTDTRFRPDRTLHDGQTLPCGDTLLRIIHTPGHMAGHICLALGDVLLSGDHAMGWASSLISPPDGDMGAYMTSLARLARTHWALMLPGHGPEVTEVAARLQALTTHRQMREAEVLTALSAAPATPATLTRAIYHSIPPALHAAAERNVLAHLIDLAQRNLVTCQELPASGTIFTRCDPK</sequence>
<comment type="caution">
    <text evidence="2">The sequence shown here is derived from an EMBL/GenBank/DDBJ whole genome shotgun (WGS) entry which is preliminary data.</text>
</comment>
<protein>
    <submittedName>
        <fullName evidence="2">MBL fold metallo-hydrolase</fullName>
    </submittedName>
</protein>
<evidence type="ECO:0000313" key="2">
    <source>
        <dbReference type="EMBL" id="NEX44606.1"/>
    </source>
</evidence>
<evidence type="ECO:0000259" key="1">
    <source>
        <dbReference type="SMART" id="SM00849"/>
    </source>
</evidence>
<dbReference type="SUPFAM" id="SSF56281">
    <property type="entry name" value="Metallo-hydrolase/oxidoreductase"/>
    <property type="match status" value="1"/>
</dbReference>
<dbReference type="Proteomes" id="UP000481421">
    <property type="component" value="Unassembled WGS sequence"/>
</dbReference>
<proteinExistence type="predicted"/>
<dbReference type="CDD" id="cd16278">
    <property type="entry name" value="metallo-hydrolase-like_MBL-fold"/>
    <property type="match status" value="1"/>
</dbReference>
<accession>A0A6B3RH89</accession>
<dbReference type="PANTHER" id="PTHR23131">
    <property type="entry name" value="ENDORIBONUCLEASE LACTB2"/>
    <property type="match status" value="1"/>
</dbReference>
<gene>
    <name evidence="2" type="ORF">G3572_00185</name>
</gene>
<dbReference type="SMART" id="SM00849">
    <property type="entry name" value="Lactamase_B"/>
    <property type="match status" value="1"/>
</dbReference>